<dbReference type="KEGG" id="vg:3197468"/>
<dbReference type="Proteomes" id="UP000002117">
    <property type="component" value="Segment"/>
</dbReference>
<name>Q5ULW0_9CAUD</name>
<keyword evidence="1" id="KW-1133">Transmembrane helix</keyword>
<feature type="transmembrane region" description="Helical" evidence="1">
    <location>
        <begin position="21"/>
        <end position="37"/>
    </location>
</feature>
<evidence type="ECO:0000256" key="1">
    <source>
        <dbReference type="SAM" id="Phobius"/>
    </source>
</evidence>
<keyword evidence="1" id="KW-0812">Transmembrane</keyword>
<feature type="transmembrane region" description="Helical" evidence="1">
    <location>
        <begin position="43"/>
        <end position="63"/>
    </location>
</feature>
<accession>Q5ULW0</accession>
<keyword evidence="1" id="KW-0472">Membrane</keyword>
<dbReference type="EMBL" id="AY682195">
    <property type="protein sequence ID" value="AAV35824.1"/>
    <property type="molecule type" value="Genomic_DNA"/>
</dbReference>
<sequence>MRSNKREKESTQRHVRRVKKHRTAFTLDIIAVFLIAAGTAFSIVYLIDIGIAIIALVGIMCWLRI</sequence>
<evidence type="ECO:0000313" key="3">
    <source>
        <dbReference type="Proteomes" id="UP000002117"/>
    </source>
</evidence>
<evidence type="ECO:0000313" key="2">
    <source>
        <dbReference type="EMBL" id="AAV35824.1"/>
    </source>
</evidence>
<organism evidence="2 3">
    <name type="scientific">Lactobacillus phage LP65</name>
    <dbReference type="NCBI Taxonomy" id="2892344"/>
    <lineage>
        <taxon>Viruses</taxon>
        <taxon>Duplodnaviria</taxon>
        <taxon>Heunggongvirae</taxon>
        <taxon>Uroviricota</taxon>
        <taxon>Caudoviricetes</taxon>
        <taxon>Herelleviridae</taxon>
        <taxon>Salchichonvirus</taxon>
        <taxon>Salchichonvirus LP65</taxon>
    </lineage>
</organism>
<proteinExistence type="predicted"/>
<reference evidence="2 3" key="1">
    <citation type="journal article" date="2004" name="J. Bacteriol.">
        <title>Lactobacillus plantarum bacteriophage LP65: a new member of the SPO1-like genus of the family Myoviridae.</title>
        <authorList>
            <person name="Chibani-Chennoufi S."/>
            <person name="Dillmann M.L."/>
            <person name="Marvin-Guy L."/>
            <person name="Rami-Shojaei S."/>
            <person name="Brussow H."/>
        </authorList>
    </citation>
    <scope>NUCLEOTIDE SEQUENCE</scope>
</reference>
<gene>
    <name evidence="2" type="ORF">orf4</name>
</gene>
<keyword evidence="3" id="KW-1185">Reference proteome</keyword>
<dbReference type="RefSeq" id="YP_164639.1">
    <property type="nucleotide sequence ID" value="NC_006565.1"/>
</dbReference>
<protein>
    <submittedName>
        <fullName evidence="2">Orf4</fullName>
    </submittedName>
</protein>